<dbReference type="AlphaFoldDB" id="S8AD58"/>
<dbReference type="InterPro" id="IPR001251">
    <property type="entry name" value="CRAL-TRIO_dom"/>
</dbReference>
<comment type="caution">
    <text evidence="3">The sequence shown here is derived from an EMBL/GenBank/DDBJ whole genome shotgun (WGS) entry which is preliminary data.</text>
</comment>
<feature type="region of interest" description="Disordered" evidence="1">
    <location>
        <begin position="70"/>
        <end position="96"/>
    </location>
</feature>
<dbReference type="SMART" id="SM01100">
    <property type="entry name" value="CRAL_TRIO_N"/>
    <property type="match status" value="1"/>
</dbReference>
<dbReference type="SUPFAM" id="SSF46938">
    <property type="entry name" value="CRAL/TRIO N-terminal domain"/>
    <property type="match status" value="1"/>
</dbReference>
<evidence type="ECO:0000313" key="3">
    <source>
        <dbReference type="EMBL" id="EPS40935.1"/>
    </source>
</evidence>
<name>S8AD58_DACHA</name>
<dbReference type="eggNOG" id="KOG1470">
    <property type="taxonomic scope" value="Eukaryota"/>
</dbReference>
<reference evidence="3 4" key="1">
    <citation type="journal article" date="2013" name="PLoS Genet.">
        <title>Genomic mechanisms accounting for the adaptation to parasitism in nematode-trapping fungi.</title>
        <authorList>
            <person name="Meerupati T."/>
            <person name="Andersson K.M."/>
            <person name="Friman E."/>
            <person name="Kumar D."/>
            <person name="Tunlid A."/>
            <person name="Ahren D."/>
        </authorList>
    </citation>
    <scope>NUCLEOTIDE SEQUENCE [LARGE SCALE GENOMIC DNA]</scope>
    <source>
        <strain evidence="3 4">CBS 200.50</strain>
    </source>
</reference>
<protein>
    <recommendedName>
        <fullName evidence="2">CRAL-TRIO domain-containing protein</fullName>
    </recommendedName>
</protein>
<accession>S8AD58</accession>
<dbReference type="InterPro" id="IPR011074">
    <property type="entry name" value="CRAL/TRIO_N_dom"/>
</dbReference>
<dbReference type="SMART" id="SM00516">
    <property type="entry name" value="SEC14"/>
    <property type="match status" value="1"/>
</dbReference>
<dbReference type="InterPro" id="IPR052432">
    <property type="entry name" value="PITP/CRAL-TRIO"/>
</dbReference>
<keyword evidence="4" id="KW-1185">Reference proteome</keyword>
<evidence type="ECO:0000259" key="2">
    <source>
        <dbReference type="PROSITE" id="PS50191"/>
    </source>
</evidence>
<sequence>MSTKYFPVAAQCETLIAEQEAKFAQLWSELLKIFGLGGPSKNGNHGNNASELDLKVSDLNSLRKKTRGLFGQSKKDKNSSDNSITEPITNKSSNPEELEAVLASPSAEDLRIVFWEFVKHDDPDVLLLHFLRARKWDVQSALTMLISALQWRQTMEVEKLVRRGEGYAFATGDKDFISHLQSGKAYLYGKDREERPICVVSTRLHQNGEQSLESIEKFTIYILEIGRLLRRDPIDTSCILFDLTGFGLSNMDYGAVKFMIGCLEARYPETLGICLIHNAPWVFQGIWRVIKGWLDPVVASKVQFTSNTTDLEKYIDISYIPVQLGGHGAWRYDYTEPVNGENSAIISPSLDNIREKMRLDAAKWDLIRRYEKNTLQWAAETKGVEWKALRDERKYLRECLKLNYRDLDSFVRARTYYDRCGILSLRDM</sequence>
<proteinExistence type="predicted"/>
<dbReference type="InterPro" id="IPR036865">
    <property type="entry name" value="CRAL-TRIO_dom_sf"/>
</dbReference>
<feature type="compositionally biased region" description="Polar residues" evidence="1">
    <location>
        <begin position="84"/>
        <end position="95"/>
    </location>
</feature>
<dbReference type="SUPFAM" id="SSF52087">
    <property type="entry name" value="CRAL/TRIO domain"/>
    <property type="match status" value="1"/>
</dbReference>
<dbReference type="EMBL" id="AQGS01000269">
    <property type="protein sequence ID" value="EPS40935.1"/>
    <property type="molecule type" value="Genomic_DNA"/>
</dbReference>
<organism evidence="3 4">
    <name type="scientific">Dactylellina haptotyla (strain CBS 200.50)</name>
    <name type="common">Nematode-trapping fungus</name>
    <name type="synonym">Monacrosporium haptotylum</name>
    <dbReference type="NCBI Taxonomy" id="1284197"/>
    <lineage>
        <taxon>Eukaryota</taxon>
        <taxon>Fungi</taxon>
        <taxon>Dikarya</taxon>
        <taxon>Ascomycota</taxon>
        <taxon>Pezizomycotina</taxon>
        <taxon>Orbiliomycetes</taxon>
        <taxon>Orbiliales</taxon>
        <taxon>Orbiliaceae</taxon>
        <taxon>Dactylellina</taxon>
    </lineage>
</organism>
<feature type="domain" description="CRAL-TRIO" evidence="2">
    <location>
        <begin position="173"/>
        <end position="332"/>
    </location>
</feature>
<dbReference type="CDD" id="cd00170">
    <property type="entry name" value="SEC14"/>
    <property type="match status" value="1"/>
</dbReference>
<evidence type="ECO:0000256" key="1">
    <source>
        <dbReference type="SAM" id="MobiDB-lite"/>
    </source>
</evidence>
<dbReference type="Pfam" id="PF03765">
    <property type="entry name" value="CRAL_TRIO_N"/>
    <property type="match status" value="1"/>
</dbReference>
<dbReference type="OrthoDB" id="43460at2759"/>
<reference evidence="4" key="2">
    <citation type="submission" date="2013-04" db="EMBL/GenBank/DDBJ databases">
        <title>Genomic mechanisms accounting for the adaptation to parasitism in nematode-trapping fungi.</title>
        <authorList>
            <person name="Ahren D.G."/>
        </authorList>
    </citation>
    <scope>NUCLEOTIDE SEQUENCE [LARGE SCALE GENOMIC DNA]</scope>
    <source>
        <strain evidence="4">CBS 200.50</strain>
    </source>
</reference>
<dbReference type="Pfam" id="PF00650">
    <property type="entry name" value="CRAL_TRIO"/>
    <property type="match status" value="1"/>
</dbReference>
<dbReference type="PANTHER" id="PTHR46590:SF1">
    <property type="entry name" value="PHOSPHATIDYLINOSITOL TRANSFER PROTEIN CSR1"/>
    <property type="match status" value="1"/>
</dbReference>
<evidence type="ECO:0000313" key="4">
    <source>
        <dbReference type="Proteomes" id="UP000015100"/>
    </source>
</evidence>
<dbReference type="OMA" id="WMDPVVA"/>
<dbReference type="Gene3D" id="3.40.525.10">
    <property type="entry name" value="CRAL-TRIO lipid binding domain"/>
    <property type="match status" value="1"/>
</dbReference>
<dbReference type="PROSITE" id="PS50191">
    <property type="entry name" value="CRAL_TRIO"/>
    <property type="match status" value="1"/>
</dbReference>
<gene>
    <name evidence="3" type="ORF">H072_5210</name>
</gene>
<dbReference type="InterPro" id="IPR036273">
    <property type="entry name" value="CRAL/TRIO_N_dom_sf"/>
</dbReference>
<dbReference type="Proteomes" id="UP000015100">
    <property type="component" value="Unassembled WGS sequence"/>
</dbReference>
<dbReference type="PANTHER" id="PTHR46590">
    <property type="entry name" value="PHOSPHATIDYLINOSITOL TRANSFER PROTEIN CSR1-RELATED"/>
    <property type="match status" value="1"/>
</dbReference>
<dbReference type="HOGENOM" id="CLU_016665_3_0_1"/>